<evidence type="ECO:0000256" key="1">
    <source>
        <dbReference type="SAM" id="MobiDB-lite"/>
    </source>
</evidence>
<dbReference type="InterPro" id="IPR050606">
    <property type="entry name" value="Calponin-like"/>
</dbReference>
<dbReference type="GO" id="GO:0051015">
    <property type="term" value="F:actin filament binding"/>
    <property type="evidence" value="ECO:0007669"/>
    <property type="project" value="TreeGrafter"/>
</dbReference>
<dbReference type="PANTHER" id="PTHR47385:SF14">
    <property type="entry name" value="TRANSGELIN"/>
    <property type="match status" value="1"/>
</dbReference>
<reference evidence="3" key="1">
    <citation type="submission" date="2023-04" db="EMBL/GenBank/DDBJ databases">
        <title>Candida boidinii NBRC 10035.</title>
        <authorList>
            <person name="Ichikawa N."/>
            <person name="Sato H."/>
            <person name="Tonouchi N."/>
        </authorList>
    </citation>
    <scope>NUCLEOTIDE SEQUENCE</scope>
    <source>
        <strain evidence="3">NBRC 10035</strain>
    </source>
</reference>
<dbReference type="InterPro" id="IPR003096">
    <property type="entry name" value="SM22_calponin"/>
</dbReference>
<keyword evidence="4" id="KW-1185">Reference proteome</keyword>
<feature type="domain" description="Calponin-homology (CH)" evidence="2">
    <location>
        <begin position="30"/>
        <end position="142"/>
    </location>
</feature>
<dbReference type="PROSITE" id="PS50021">
    <property type="entry name" value="CH"/>
    <property type="match status" value="1"/>
</dbReference>
<dbReference type="Proteomes" id="UP001165120">
    <property type="component" value="Unassembled WGS sequence"/>
</dbReference>
<sequence length="213" mass="24361">MSKFSPEDQNSITNLDQDLQNSRLGKYNDPELQKDIKNWIFNIILNDNDNSLNINKQDDLMNILKDGTVLCQLVNKVYGLNSIKFKKSGLAFVQMENIEKFLNFIKFKGVPEDELFQTVDLYESKDPYQIMMTIRSLSRTINKEFPQYPLIGPKISTKHKRPPVPPKPKQFQSATSKSNNSWSTLEYGYMGGSNQANESVVFGSSHNIIRKGA</sequence>
<dbReference type="GO" id="GO:0007015">
    <property type="term" value="P:actin filament organization"/>
    <property type="evidence" value="ECO:0007669"/>
    <property type="project" value="TreeGrafter"/>
</dbReference>
<gene>
    <name evidence="3" type="ORF">Cboi02_000177700</name>
</gene>
<organism evidence="3 4">
    <name type="scientific">Candida boidinii</name>
    <name type="common">Yeast</name>
    <dbReference type="NCBI Taxonomy" id="5477"/>
    <lineage>
        <taxon>Eukaryota</taxon>
        <taxon>Fungi</taxon>
        <taxon>Dikarya</taxon>
        <taxon>Ascomycota</taxon>
        <taxon>Saccharomycotina</taxon>
        <taxon>Pichiomycetes</taxon>
        <taxon>Pichiales</taxon>
        <taxon>Pichiaceae</taxon>
        <taxon>Ogataea</taxon>
        <taxon>Ogataea/Candida clade</taxon>
    </lineage>
</organism>
<name>A0A9W6WFF8_CANBO</name>
<evidence type="ECO:0000259" key="2">
    <source>
        <dbReference type="PROSITE" id="PS50021"/>
    </source>
</evidence>
<proteinExistence type="predicted"/>
<evidence type="ECO:0000313" key="3">
    <source>
        <dbReference type="EMBL" id="GME68643.1"/>
    </source>
</evidence>
<comment type="caution">
    <text evidence="3">The sequence shown here is derived from an EMBL/GenBank/DDBJ whole genome shotgun (WGS) entry which is preliminary data.</text>
</comment>
<evidence type="ECO:0000313" key="4">
    <source>
        <dbReference type="Proteomes" id="UP001165120"/>
    </source>
</evidence>
<dbReference type="InterPro" id="IPR036872">
    <property type="entry name" value="CH_dom_sf"/>
</dbReference>
<accession>A0A9W6WFF8</accession>
<feature type="compositionally biased region" description="Polar residues" evidence="1">
    <location>
        <begin position="170"/>
        <end position="179"/>
    </location>
</feature>
<dbReference type="SMART" id="SM00033">
    <property type="entry name" value="CH"/>
    <property type="match status" value="1"/>
</dbReference>
<dbReference type="PRINTS" id="PR00888">
    <property type="entry name" value="SM22CALPONIN"/>
</dbReference>
<dbReference type="SUPFAM" id="SSF47576">
    <property type="entry name" value="Calponin-homology domain, CH-domain"/>
    <property type="match status" value="1"/>
</dbReference>
<dbReference type="EMBL" id="BSXN01000457">
    <property type="protein sequence ID" value="GME68643.1"/>
    <property type="molecule type" value="Genomic_DNA"/>
</dbReference>
<feature type="region of interest" description="Disordered" evidence="1">
    <location>
        <begin position="155"/>
        <end position="179"/>
    </location>
</feature>
<dbReference type="GO" id="GO:0015629">
    <property type="term" value="C:actin cytoskeleton"/>
    <property type="evidence" value="ECO:0007669"/>
    <property type="project" value="TreeGrafter"/>
</dbReference>
<dbReference type="AlphaFoldDB" id="A0A9W6WFF8"/>
<dbReference type="Gene3D" id="1.10.418.10">
    <property type="entry name" value="Calponin-like domain"/>
    <property type="match status" value="1"/>
</dbReference>
<protein>
    <submittedName>
        <fullName evidence="3">Unnamed protein product</fullName>
    </submittedName>
</protein>
<dbReference type="PANTHER" id="PTHR47385">
    <property type="entry name" value="CALPONIN"/>
    <property type="match status" value="1"/>
</dbReference>
<dbReference type="Pfam" id="PF00307">
    <property type="entry name" value="CH"/>
    <property type="match status" value="1"/>
</dbReference>
<dbReference type="InterPro" id="IPR001715">
    <property type="entry name" value="CH_dom"/>
</dbReference>